<evidence type="ECO:0000313" key="1">
    <source>
        <dbReference type="EMBL" id="PYE84571.1"/>
    </source>
</evidence>
<reference evidence="1 2" key="1">
    <citation type="submission" date="2018-06" db="EMBL/GenBank/DDBJ databases">
        <title>Genomic Encyclopedia of Type Strains, Phase III (KMG-III): the genomes of soil and plant-associated and newly described type strains.</title>
        <authorList>
            <person name="Whitman W."/>
        </authorList>
    </citation>
    <scope>NUCLEOTIDE SEQUENCE [LARGE SCALE GENOMIC DNA]</scope>
    <source>
        <strain evidence="1 2">CECT 9025</strain>
    </source>
</reference>
<keyword evidence="2" id="KW-1185">Reference proteome</keyword>
<comment type="caution">
    <text evidence="1">The sequence shown here is derived from an EMBL/GenBank/DDBJ whole genome shotgun (WGS) entry which is preliminary data.</text>
</comment>
<dbReference type="RefSeq" id="WP_110813653.1">
    <property type="nucleotide sequence ID" value="NZ_QJTE01000002.1"/>
</dbReference>
<name>A0A318SRL4_9RHOB</name>
<dbReference type="EMBL" id="QJTE01000002">
    <property type="protein sequence ID" value="PYE84571.1"/>
    <property type="molecule type" value="Genomic_DNA"/>
</dbReference>
<gene>
    <name evidence="1" type="ORF">DFP88_102372</name>
</gene>
<protein>
    <submittedName>
        <fullName evidence="1">Uncharacterized protein DUF1217</fullName>
    </submittedName>
</protein>
<dbReference type="Pfam" id="PF06748">
    <property type="entry name" value="DUF1217"/>
    <property type="match status" value="1"/>
</dbReference>
<evidence type="ECO:0000313" key="2">
    <source>
        <dbReference type="Proteomes" id="UP000248311"/>
    </source>
</evidence>
<dbReference type="Proteomes" id="UP000248311">
    <property type="component" value="Unassembled WGS sequence"/>
</dbReference>
<organism evidence="1 2">
    <name type="scientific">Pseudoroseicyclus aestuarii</name>
    <dbReference type="NCBI Taxonomy" id="1795041"/>
    <lineage>
        <taxon>Bacteria</taxon>
        <taxon>Pseudomonadati</taxon>
        <taxon>Pseudomonadota</taxon>
        <taxon>Alphaproteobacteria</taxon>
        <taxon>Rhodobacterales</taxon>
        <taxon>Paracoccaceae</taxon>
        <taxon>Pseudoroseicyclus</taxon>
    </lineage>
</organism>
<dbReference type="OrthoDB" id="7824597at2"/>
<dbReference type="InterPro" id="IPR023157">
    <property type="entry name" value="AGR-C-984p-like_sf"/>
</dbReference>
<dbReference type="SUPFAM" id="SSF158837">
    <property type="entry name" value="AGR C 984p-like"/>
    <property type="match status" value="1"/>
</dbReference>
<dbReference type="AlphaFoldDB" id="A0A318SRL4"/>
<proteinExistence type="predicted"/>
<dbReference type="Gene3D" id="1.10.3700.10">
    <property type="entry name" value="AGR C 984p-like"/>
    <property type="match status" value="1"/>
</dbReference>
<accession>A0A318SRL4</accession>
<dbReference type="InterPro" id="IPR010626">
    <property type="entry name" value="DUF1217"/>
</dbReference>
<sequence>MSFQPVLPLSGYTGWRFLQRTLDSQQEAFSNSGPVKTAAEYFRENISKAATAEDLVADRRLLGVALGAFGLDEDIDAKAFIKKVLAEGTLEKDALASKLSDKRYARLAEAFGYGNAGPRVWMEGFADEIIDKYQAKQFQVAVGEQNESLRLALNVTAGLEEIGAAEKTDNAAWFGMMGNGPLRAVFEGALGFPKSFGKIDLDQQLDQFRSRAQSTFGTSDMAEIAGDPQLQEKLVRLYLIRSEASAMTSLSGANAALTLLSNLR</sequence>